<evidence type="ECO:0000313" key="4">
    <source>
        <dbReference type="EMBL" id="OBZ81562.1"/>
    </source>
</evidence>
<protein>
    <recommendedName>
        <fullName evidence="3">CCHC-type domain-containing protein</fullName>
    </recommendedName>
</protein>
<dbReference type="InterPro" id="IPR001878">
    <property type="entry name" value="Znf_CCHC"/>
</dbReference>
<keyword evidence="1" id="KW-0862">Zinc</keyword>
<evidence type="ECO:0000313" key="5">
    <source>
        <dbReference type="Proteomes" id="UP000093000"/>
    </source>
</evidence>
<accession>A0A1C7MXM1</accession>
<feature type="region of interest" description="Disordered" evidence="2">
    <location>
        <begin position="315"/>
        <end position="376"/>
    </location>
</feature>
<dbReference type="SUPFAM" id="SSF57756">
    <property type="entry name" value="Retrovirus zinc finger-like domains"/>
    <property type="match status" value="1"/>
</dbReference>
<dbReference type="Pfam" id="PF00098">
    <property type="entry name" value="zf-CCHC"/>
    <property type="match status" value="1"/>
</dbReference>
<dbReference type="OrthoDB" id="10014648at2759"/>
<comment type="caution">
    <text evidence="4">The sequence shown here is derived from an EMBL/GenBank/DDBJ whole genome shotgun (WGS) entry which is preliminary data.</text>
</comment>
<dbReference type="AlphaFoldDB" id="A0A1C7MXM1"/>
<organism evidence="4 5">
    <name type="scientific">Choanephora cucurbitarum</name>
    <dbReference type="NCBI Taxonomy" id="101091"/>
    <lineage>
        <taxon>Eukaryota</taxon>
        <taxon>Fungi</taxon>
        <taxon>Fungi incertae sedis</taxon>
        <taxon>Mucoromycota</taxon>
        <taxon>Mucoromycotina</taxon>
        <taxon>Mucoromycetes</taxon>
        <taxon>Mucorales</taxon>
        <taxon>Mucorineae</taxon>
        <taxon>Choanephoraceae</taxon>
        <taxon>Choanephoroideae</taxon>
        <taxon>Choanephora</taxon>
    </lineage>
</organism>
<dbReference type="SMART" id="SM00343">
    <property type="entry name" value="ZnF_C2HC"/>
    <property type="match status" value="1"/>
</dbReference>
<dbReference type="Proteomes" id="UP000093000">
    <property type="component" value="Unassembled WGS sequence"/>
</dbReference>
<dbReference type="EMBL" id="LUGH01001149">
    <property type="protein sequence ID" value="OBZ81562.1"/>
    <property type="molecule type" value="Genomic_DNA"/>
</dbReference>
<sequence>MAQINMLAAGVIRIPEFNEEVDPSQWLKTFESNMNAIKVDDEQKLSLVTGYLSPTLISGWYYQHDFKDWSEFKIKLIERFQAPKINMNMLLGNILLAKRQDQETIKDFNIRFDQLISIYDRARTKAEGWESINAKVLKNTYIDGLKPHYLKIVVKQHVPKDLIEAQRIALRDCDDAEEVVTLLNVVKGATADQSFKDDNMYLKDKPYKKQDLTSDKKQKEMERKVDDLTAHLQKLTLLVERGQATAKSLCYNCQEVGHVAQSCPKACKLCQGQLGDHPFWKCSKYERRATTNTYLIMRPNKECTDQNYTETYAVEKRKQESESERDVRVSRSGKRDKVHDTLPSHIKEFRKEKAKAKQVASEQRKLSKGVEVKLMS</sequence>
<evidence type="ECO:0000256" key="1">
    <source>
        <dbReference type="PROSITE-ProRule" id="PRU00047"/>
    </source>
</evidence>
<keyword evidence="1" id="KW-0479">Metal-binding</keyword>
<reference evidence="4 5" key="1">
    <citation type="submission" date="2016-03" db="EMBL/GenBank/DDBJ databases">
        <title>Choanephora cucurbitarum.</title>
        <authorList>
            <person name="Min B."/>
            <person name="Park H."/>
            <person name="Park J.-H."/>
            <person name="Shin H.-D."/>
            <person name="Choi I.-G."/>
        </authorList>
    </citation>
    <scope>NUCLEOTIDE SEQUENCE [LARGE SCALE GENOMIC DNA]</scope>
    <source>
        <strain evidence="4 5">KUS-F28377</strain>
    </source>
</reference>
<dbReference type="GO" id="GO:0003676">
    <property type="term" value="F:nucleic acid binding"/>
    <property type="evidence" value="ECO:0007669"/>
    <property type="project" value="InterPro"/>
</dbReference>
<feature type="compositionally biased region" description="Basic and acidic residues" evidence="2">
    <location>
        <begin position="315"/>
        <end position="351"/>
    </location>
</feature>
<keyword evidence="5" id="KW-1185">Reference proteome</keyword>
<proteinExistence type="predicted"/>
<evidence type="ECO:0000256" key="2">
    <source>
        <dbReference type="SAM" id="MobiDB-lite"/>
    </source>
</evidence>
<evidence type="ECO:0000259" key="3">
    <source>
        <dbReference type="PROSITE" id="PS50158"/>
    </source>
</evidence>
<dbReference type="PROSITE" id="PS50158">
    <property type="entry name" value="ZF_CCHC"/>
    <property type="match status" value="1"/>
</dbReference>
<feature type="compositionally biased region" description="Basic and acidic residues" evidence="2">
    <location>
        <begin position="362"/>
        <end position="376"/>
    </location>
</feature>
<gene>
    <name evidence="4" type="ORF">A0J61_10388</name>
</gene>
<keyword evidence="1" id="KW-0863">Zinc-finger</keyword>
<dbReference type="InParanoid" id="A0A1C7MXM1"/>
<feature type="domain" description="CCHC-type" evidence="3">
    <location>
        <begin position="250"/>
        <end position="265"/>
    </location>
</feature>
<name>A0A1C7MXM1_9FUNG</name>
<dbReference type="GO" id="GO:0008270">
    <property type="term" value="F:zinc ion binding"/>
    <property type="evidence" value="ECO:0007669"/>
    <property type="project" value="UniProtKB-KW"/>
</dbReference>
<dbReference type="Gene3D" id="4.10.60.10">
    <property type="entry name" value="Zinc finger, CCHC-type"/>
    <property type="match status" value="1"/>
</dbReference>
<dbReference type="InterPro" id="IPR036875">
    <property type="entry name" value="Znf_CCHC_sf"/>
</dbReference>